<comment type="similarity">
    <text evidence="1">Belongs to the selenophosphate synthase 1 family. Class I subfamily.</text>
</comment>
<dbReference type="InterPro" id="IPR016188">
    <property type="entry name" value="PurM-like_N"/>
</dbReference>
<evidence type="ECO:0000256" key="3">
    <source>
        <dbReference type="ARBA" id="ARBA00022723"/>
    </source>
</evidence>
<evidence type="ECO:0000256" key="6">
    <source>
        <dbReference type="ARBA" id="ARBA00022840"/>
    </source>
</evidence>
<keyword evidence="13" id="KW-1185">Reference proteome</keyword>
<keyword evidence="7" id="KW-0460">Magnesium</keyword>
<sequence>MTSCFAPSSATSKPSQTSAATVFSPSPSGTAATPIPEPDKVKLSQYASGLGCACKLKPQALEQVLRHLPASTVQDPNLLVGIETNDDAAIYRINDEQALVLTTDFFPPIVDDAETFGKIATANALSDVYAKGARPISALSIVGFPASKLPLETLQRIMKGATEKCNDAGIIISGGHTIDDVEPKFGLAVTGMVHPARYFRNVGARPGDSLILTKAIGTGIVTTSMKKGFAPQATADAACASMMTLNKAAMEVLTRPEFAPHVHACTDVTGFGLLGHLRGMILGSHVSAQVSLFLLCARAVLAMILGSHVSAQVSLLPAAVHHNHVSAQVDFASVPQLPGAMELLRLRGPAAFSTGSVNNMGHVADVARYSDRLSTTDKQFVCDAQTSGGLLIALDGTDPALGRALVEALRQGGCPVSACIGSVVPASSGETRILVGLGDTAAFAQQNFAAFEMPTQPAPPREPYNIDRTNVWLYKNAIVTQGNEQLGAILAAGILGKLLTTPAPLPGTILFLGDGVELTTINDNTVTTLRELERRGVVVWSCSTCLNHLKLMDRLRVGRNVTADEVAELLASAPRVVSMS</sequence>
<evidence type="ECO:0000256" key="5">
    <source>
        <dbReference type="ARBA" id="ARBA00022777"/>
    </source>
</evidence>
<dbReference type="InterPro" id="IPR004536">
    <property type="entry name" value="SPS/SelD"/>
</dbReference>
<dbReference type="EMBL" id="JAPMOS010000032">
    <property type="protein sequence ID" value="KAJ4458250.1"/>
    <property type="molecule type" value="Genomic_DNA"/>
</dbReference>
<evidence type="ECO:0000259" key="10">
    <source>
        <dbReference type="Pfam" id="PF00586"/>
    </source>
</evidence>
<dbReference type="Proteomes" id="UP001141327">
    <property type="component" value="Unassembled WGS sequence"/>
</dbReference>
<keyword evidence="6" id="KW-0067">ATP-binding</keyword>
<dbReference type="NCBIfam" id="NF002098">
    <property type="entry name" value="PRK00943.1"/>
    <property type="match status" value="1"/>
</dbReference>
<dbReference type="PANTHER" id="PTHR10256:SF0">
    <property type="entry name" value="INACTIVE SELENIDE, WATER DIKINASE-LIKE PROTEIN-RELATED"/>
    <property type="match status" value="1"/>
</dbReference>
<evidence type="ECO:0000259" key="11">
    <source>
        <dbReference type="Pfam" id="PF02769"/>
    </source>
</evidence>
<dbReference type="HAMAP" id="MF_00625">
    <property type="entry name" value="SelD"/>
    <property type="match status" value="1"/>
</dbReference>
<comment type="caution">
    <text evidence="12">The sequence shown here is derived from an EMBL/GenBank/DDBJ whole genome shotgun (WGS) entry which is preliminary data.</text>
</comment>
<keyword evidence="8" id="KW-0711">Selenium</keyword>
<dbReference type="Gene3D" id="3.90.650.10">
    <property type="entry name" value="PurM-like C-terminal domain"/>
    <property type="match status" value="1"/>
</dbReference>
<dbReference type="InterPro" id="IPR010918">
    <property type="entry name" value="PurM-like_C_dom"/>
</dbReference>
<evidence type="ECO:0000256" key="7">
    <source>
        <dbReference type="ARBA" id="ARBA00022842"/>
    </source>
</evidence>
<evidence type="ECO:0000256" key="9">
    <source>
        <dbReference type="SAM" id="MobiDB-lite"/>
    </source>
</evidence>
<dbReference type="InterPro" id="IPR027396">
    <property type="entry name" value="DsrEFH-like"/>
</dbReference>
<dbReference type="InterPro" id="IPR036921">
    <property type="entry name" value="PurM-like_N_sf"/>
</dbReference>
<evidence type="ECO:0000256" key="4">
    <source>
        <dbReference type="ARBA" id="ARBA00022741"/>
    </source>
</evidence>
<dbReference type="Pfam" id="PF02769">
    <property type="entry name" value="AIRS_C"/>
    <property type="match status" value="1"/>
</dbReference>
<feature type="compositionally biased region" description="Polar residues" evidence="9">
    <location>
        <begin position="1"/>
        <end position="31"/>
    </location>
</feature>
<evidence type="ECO:0000256" key="2">
    <source>
        <dbReference type="ARBA" id="ARBA00022679"/>
    </source>
</evidence>
<keyword evidence="5" id="KW-0418">Kinase</keyword>
<gene>
    <name evidence="12" type="ORF">PAPYR_6069</name>
</gene>
<evidence type="ECO:0000256" key="1">
    <source>
        <dbReference type="ARBA" id="ARBA00008026"/>
    </source>
</evidence>
<dbReference type="PANTHER" id="PTHR10256">
    <property type="entry name" value="SELENIDE, WATER DIKINASE"/>
    <property type="match status" value="1"/>
</dbReference>
<dbReference type="NCBIfam" id="TIGR00476">
    <property type="entry name" value="selD"/>
    <property type="match status" value="1"/>
</dbReference>
<dbReference type="Pfam" id="PF00586">
    <property type="entry name" value="AIRS"/>
    <property type="match status" value="1"/>
</dbReference>
<feature type="region of interest" description="Disordered" evidence="9">
    <location>
        <begin position="1"/>
        <end position="37"/>
    </location>
</feature>
<dbReference type="SUPFAM" id="SSF55326">
    <property type="entry name" value="PurM N-terminal domain-like"/>
    <property type="match status" value="1"/>
</dbReference>
<dbReference type="InterPro" id="IPR036676">
    <property type="entry name" value="PurM-like_C_sf"/>
</dbReference>
<keyword evidence="2" id="KW-0808">Transferase</keyword>
<dbReference type="Gene3D" id="3.30.1330.10">
    <property type="entry name" value="PurM-like, N-terminal domain"/>
    <property type="match status" value="1"/>
</dbReference>
<dbReference type="InterPro" id="IPR023061">
    <property type="entry name" value="SelD_I"/>
</dbReference>
<protein>
    <submittedName>
        <fullName evidence="12">Selenide</fullName>
    </submittedName>
</protein>
<dbReference type="CDD" id="cd02195">
    <property type="entry name" value="SelD"/>
    <property type="match status" value="1"/>
</dbReference>
<feature type="domain" description="PurM-like N-terminal" evidence="10">
    <location>
        <begin position="86"/>
        <end position="193"/>
    </location>
</feature>
<reference evidence="12" key="1">
    <citation type="journal article" date="2022" name="bioRxiv">
        <title>Genomics of Preaxostyla Flagellates Illuminates Evolutionary Transitions and the Path Towards Mitochondrial Loss.</title>
        <authorList>
            <person name="Novak L.V.F."/>
            <person name="Treitli S.C."/>
            <person name="Pyrih J."/>
            <person name="Halakuc P."/>
            <person name="Pipaliya S.V."/>
            <person name="Vacek V."/>
            <person name="Brzon O."/>
            <person name="Soukal P."/>
            <person name="Eme L."/>
            <person name="Dacks J.B."/>
            <person name="Karnkowska A."/>
            <person name="Elias M."/>
            <person name="Hampl V."/>
        </authorList>
    </citation>
    <scope>NUCLEOTIDE SEQUENCE</scope>
    <source>
        <strain evidence="12">RCP-MX</strain>
    </source>
</reference>
<name>A0ABQ8UND8_9EUKA</name>
<keyword evidence="4" id="KW-0547">Nucleotide-binding</keyword>
<keyword evidence="3" id="KW-0479">Metal-binding</keyword>
<organism evidence="12 13">
    <name type="scientific">Paratrimastix pyriformis</name>
    <dbReference type="NCBI Taxonomy" id="342808"/>
    <lineage>
        <taxon>Eukaryota</taxon>
        <taxon>Metamonada</taxon>
        <taxon>Preaxostyla</taxon>
        <taxon>Paratrimastigidae</taxon>
        <taxon>Paratrimastix</taxon>
    </lineage>
</organism>
<accession>A0ABQ8UND8</accession>
<proteinExistence type="inferred from homology"/>
<evidence type="ECO:0000256" key="8">
    <source>
        <dbReference type="ARBA" id="ARBA00023266"/>
    </source>
</evidence>
<dbReference type="SUPFAM" id="SSF75169">
    <property type="entry name" value="DsrEFH-like"/>
    <property type="match status" value="1"/>
</dbReference>
<evidence type="ECO:0000313" key="12">
    <source>
        <dbReference type="EMBL" id="KAJ4458250.1"/>
    </source>
</evidence>
<dbReference type="SUPFAM" id="SSF56042">
    <property type="entry name" value="PurM C-terminal domain-like"/>
    <property type="match status" value="2"/>
</dbReference>
<feature type="domain" description="PurM-like C-terminal" evidence="11">
    <location>
        <begin position="205"/>
        <end position="292"/>
    </location>
</feature>
<evidence type="ECO:0000313" key="13">
    <source>
        <dbReference type="Proteomes" id="UP001141327"/>
    </source>
</evidence>